<evidence type="ECO:0000256" key="2">
    <source>
        <dbReference type="SAM" id="Phobius"/>
    </source>
</evidence>
<keyword evidence="2" id="KW-0812">Transmembrane</keyword>
<feature type="region of interest" description="Disordered" evidence="1">
    <location>
        <begin position="431"/>
        <end position="511"/>
    </location>
</feature>
<evidence type="ECO:0000256" key="1">
    <source>
        <dbReference type="SAM" id="MobiDB-lite"/>
    </source>
</evidence>
<feature type="compositionally biased region" description="Acidic residues" evidence="1">
    <location>
        <begin position="501"/>
        <end position="511"/>
    </location>
</feature>
<feature type="compositionally biased region" description="Basic and acidic residues" evidence="1">
    <location>
        <begin position="486"/>
        <end position="495"/>
    </location>
</feature>
<dbReference type="Proteomes" id="UP000507163">
    <property type="component" value="Chromosome 13"/>
</dbReference>
<evidence type="ECO:0008006" key="5">
    <source>
        <dbReference type="Google" id="ProtNLM"/>
    </source>
</evidence>
<feature type="transmembrane region" description="Helical" evidence="2">
    <location>
        <begin position="6"/>
        <end position="28"/>
    </location>
</feature>
<sequence>MEVKSLIFHFYTLILAILYTECVHNIFISTPLSNNGIPKQKEINVVAIVYDTITSKMEYSNKYNDLIHLLKDTLTTPKKPFKETTLTKRFRPLNIESLSYDVFSKNVNNEIVNFFNFLKENYNQLFNYYISSHELDEYNDNFDEARKYFNSIFNADTNNEDDLEKYFHNYYRIKKYLNLSISIDFSLSTGFIILLVQIDHANNKFNLKFTDYLSKSDIKILENDMDISKKSDPVVENIISALDRLKVYINAGVFDSPERNLEQLCLRRNYEIPSQNWVSYFHPHNETLCHVHIDGNGDCFFYTLKYLLSYSGINITTYSPIENVKESNFIPWYLTNIRKYPDKKLFSTIDLRYITTYYIIKYFPGYNEDSDLDSQALQSMLEMLANIEYSNFNLKKPSFIDIMRYRSPISKIFDLGSGFTKKIKYVFKDKKNKKGRKNNQNSVQEDSENGKADQNADAKYKKKTNQGILEAPNTSQPNDAPTTSKNDSDSKHSENGNENAGEADEETDEEYNECDDIYDCEEILEDLHVLDNRMYELIFFKLISLKENNLTDIGDGTISSDLIPNLKGEVYKSKVLSSQKYSKTPKKGNILPFFDFHNIKKQLHHPFNMMSYHNKDIYAVIVHTTFDTMIKRKRDKKKTYSMRYGFNGDDLSYSSILNNDYHFTPDLSIIETKTMQQKACALFYGRTRPGHSHWGDETDYNAFQKMFNIGLITFMHDSTQLFFPKMDFNEYPKYFLIYFFSETHFEPGIHVTYDKSATTYKFSYNRNNIPSSILNIS</sequence>
<proteinExistence type="predicted"/>
<feature type="compositionally biased region" description="Polar residues" evidence="1">
    <location>
        <begin position="472"/>
        <end position="485"/>
    </location>
</feature>
<evidence type="ECO:0000313" key="4">
    <source>
        <dbReference type="Proteomes" id="UP000507163"/>
    </source>
</evidence>
<feature type="compositionally biased region" description="Basic and acidic residues" evidence="1">
    <location>
        <begin position="448"/>
        <end position="459"/>
    </location>
</feature>
<keyword evidence="2" id="KW-0472">Membrane</keyword>
<organism evidence="3 4">
    <name type="scientific">Plasmodium chabaudi chabaudi</name>
    <dbReference type="NCBI Taxonomy" id="31271"/>
    <lineage>
        <taxon>Eukaryota</taxon>
        <taxon>Sar</taxon>
        <taxon>Alveolata</taxon>
        <taxon>Apicomplexa</taxon>
        <taxon>Aconoidasida</taxon>
        <taxon>Haemosporida</taxon>
        <taxon>Plasmodiidae</taxon>
        <taxon>Plasmodium</taxon>
        <taxon>Plasmodium (Vinckeia)</taxon>
    </lineage>
</organism>
<dbReference type="EMBL" id="LT608179">
    <property type="protein sequence ID" value="SCM06371.1"/>
    <property type="molecule type" value="Genomic_DNA"/>
</dbReference>
<accession>A0A1C6XNH6</accession>
<protein>
    <recommendedName>
        <fullName evidence="5">OTU domain-containing protein</fullName>
    </recommendedName>
</protein>
<evidence type="ECO:0000313" key="3">
    <source>
        <dbReference type="EMBL" id="SCM06371.1"/>
    </source>
</evidence>
<keyword evidence="2" id="KW-1133">Transmembrane helix</keyword>
<feature type="transmembrane region" description="Helical" evidence="2">
    <location>
        <begin position="176"/>
        <end position="198"/>
    </location>
</feature>
<dbReference type="AlphaFoldDB" id="A0A1C6XNH6"/>
<gene>
    <name evidence="3" type="ORF">PCHAJ_000416700</name>
</gene>
<reference evidence="3 4" key="1">
    <citation type="submission" date="2016-08" db="EMBL/GenBank/DDBJ databases">
        <authorList>
            <consortium name="Pathogen Informatics"/>
        </authorList>
    </citation>
    <scope>NUCLEOTIDE SEQUENCE [LARGE SCALE GENOMIC DNA]</scope>
    <source>
        <strain evidence="3 4">AJ</strain>
    </source>
</reference>
<name>A0A1C6XNH6_PLACU</name>